<evidence type="ECO:0000313" key="4">
    <source>
        <dbReference type="Proteomes" id="UP000452321"/>
    </source>
</evidence>
<dbReference type="Gene3D" id="3.90.320.10">
    <property type="match status" value="1"/>
</dbReference>
<comment type="caution">
    <text evidence="3">The sequence shown here is derived from an EMBL/GenBank/DDBJ whole genome shotgun (WGS) entry which is preliminary data.</text>
</comment>
<evidence type="ECO:0000259" key="2">
    <source>
        <dbReference type="Pfam" id="PF12705"/>
    </source>
</evidence>
<protein>
    <submittedName>
        <fullName evidence="3">Dna2/Cas4 domain-containing protein</fullName>
    </submittedName>
</protein>
<reference evidence="3 4" key="1">
    <citation type="submission" date="2019-11" db="EMBL/GenBank/DDBJ databases">
        <title>Genome sequences of 17 halophilic strains isolated from different environments.</title>
        <authorList>
            <person name="Furrow R.E."/>
        </authorList>
    </citation>
    <scope>NUCLEOTIDE SEQUENCE [LARGE SCALE GENOMIC DNA]</scope>
    <source>
        <strain evidence="3 4">22502_06_Cabo</strain>
    </source>
</reference>
<organism evidence="3 4">
    <name type="scientific">Halorubrum distributum</name>
    <dbReference type="NCBI Taxonomy" id="29283"/>
    <lineage>
        <taxon>Archaea</taxon>
        <taxon>Methanobacteriati</taxon>
        <taxon>Methanobacteriota</taxon>
        <taxon>Stenosarchaea group</taxon>
        <taxon>Halobacteria</taxon>
        <taxon>Halobacteriales</taxon>
        <taxon>Haloferacaceae</taxon>
        <taxon>Halorubrum</taxon>
        <taxon>Halorubrum distributum group</taxon>
    </lineage>
</organism>
<evidence type="ECO:0000256" key="1">
    <source>
        <dbReference type="SAM" id="MobiDB-lite"/>
    </source>
</evidence>
<dbReference type="AlphaFoldDB" id="A0A6B1IMW3"/>
<dbReference type="InterPro" id="IPR011604">
    <property type="entry name" value="PDDEXK-like_dom_sf"/>
</dbReference>
<name>A0A6B1IMW3_9EURY</name>
<dbReference type="EMBL" id="WMFC01000017">
    <property type="protein sequence ID" value="MYL68610.1"/>
    <property type="molecule type" value="Genomic_DNA"/>
</dbReference>
<sequence length="376" mass="43453">MDNPELRSTSEEDAGDKASPRVVFERLEDSPFEKWYRDRVYSENIREGRPYFNGPSKVQPTSRHSPSKLLQCHRKSWYSHLNSPEEDGPPRGIFWFGTRFEEDLIMPYLTDMVTDENTYACNSLWVDYTVDTEHGEVRIKGETDPVIVDKNSVPILLLEIKTKQSIDNLSEPNRHHRAQLHAYMYGLSEKYDVDIEQAAVVYGSRSTLEIEAFEVEFDRTFWKDTVLQWAAIQTKYRTYGVLPPAEPKHDWECNFCSYRERCGRGDREYSDAGPVGLLPVFAEYPRQKVIEYLDSHPDSKLTPTLAHHHPSLVEQYGAYKWSCSSCKASYDWDDINPPSSSRAPRCPKCRDNEEKGWLSGPNPGEQIHAEGQEDVQ</sequence>
<feature type="region of interest" description="Disordered" evidence="1">
    <location>
        <begin position="1"/>
        <end position="21"/>
    </location>
</feature>
<dbReference type="Pfam" id="PF12705">
    <property type="entry name" value="PDDEXK_1"/>
    <property type="match status" value="1"/>
</dbReference>
<dbReference type="RefSeq" id="WP_137705581.1">
    <property type="nucleotide sequence ID" value="NZ_WMFC01000017.1"/>
</dbReference>
<proteinExistence type="predicted"/>
<gene>
    <name evidence="3" type="ORF">GLW30_12820</name>
</gene>
<dbReference type="Proteomes" id="UP000452321">
    <property type="component" value="Unassembled WGS sequence"/>
</dbReference>
<accession>A0A6B1IMW3</accession>
<feature type="region of interest" description="Disordered" evidence="1">
    <location>
        <begin position="336"/>
        <end position="376"/>
    </location>
</feature>
<feature type="compositionally biased region" description="Basic and acidic residues" evidence="1">
    <location>
        <begin position="367"/>
        <end position="376"/>
    </location>
</feature>
<evidence type="ECO:0000313" key="3">
    <source>
        <dbReference type="EMBL" id="MYL68610.1"/>
    </source>
</evidence>
<dbReference type="InterPro" id="IPR038726">
    <property type="entry name" value="PDDEXK_AddAB-type"/>
</dbReference>
<feature type="domain" description="PD-(D/E)XK endonuclease-like" evidence="2">
    <location>
        <begin position="65"/>
        <end position="262"/>
    </location>
</feature>